<name>A0A174UV83_BACUN</name>
<evidence type="ECO:0000313" key="1">
    <source>
        <dbReference type="EMBL" id="CUP56134.1"/>
    </source>
</evidence>
<gene>
    <name evidence="1" type="ORF">ERS852510_01831</name>
    <name evidence="2" type="ORF">ERS852554_03507</name>
</gene>
<dbReference type="AlphaFoldDB" id="A0A174UV83"/>
<organism evidence="2 4">
    <name type="scientific">Bacteroides uniformis</name>
    <dbReference type="NCBI Taxonomy" id="820"/>
    <lineage>
        <taxon>Bacteria</taxon>
        <taxon>Pseudomonadati</taxon>
        <taxon>Bacteroidota</taxon>
        <taxon>Bacteroidia</taxon>
        <taxon>Bacteroidales</taxon>
        <taxon>Bacteroidaceae</taxon>
        <taxon>Bacteroides</taxon>
    </lineage>
</organism>
<dbReference type="Proteomes" id="UP000095766">
    <property type="component" value="Unassembled WGS sequence"/>
</dbReference>
<evidence type="ECO:0000313" key="2">
    <source>
        <dbReference type="EMBL" id="CUQ22869.1"/>
    </source>
</evidence>
<dbReference type="Proteomes" id="UP000095788">
    <property type="component" value="Unassembled WGS sequence"/>
</dbReference>
<dbReference type="EMBL" id="CZBF01000007">
    <property type="protein sequence ID" value="CUQ22869.1"/>
    <property type="molecule type" value="Genomic_DNA"/>
</dbReference>
<sequence length="36" mass="4270">MNDIDYLAIDELLTEIYIPIENKSKIICWNYPKLSP</sequence>
<dbReference type="EMBL" id="CZAO01000007">
    <property type="protein sequence ID" value="CUP56134.1"/>
    <property type="molecule type" value="Genomic_DNA"/>
</dbReference>
<accession>A0A174UV83</accession>
<proteinExistence type="predicted"/>
<evidence type="ECO:0000313" key="3">
    <source>
        <dbReference type="Proteomes" id="UP000095766"/>
    </source>
</evidence>
<protein>
    <submittedName>
        <fullName evidence="2">Uncharacterized protein</fullName>
    </submittedName>
</protein>
<reference evidence="3 4" key="1">
    <citation type="submission" date="2015-09" db="EMBL/GenBank/DDBJ databases">
        <authorList>
            <consortium name="Pathogen Informatics"/>
        </authorList>
    </citation>
    <scope>NUCLEOTIDE SEQUENCE [LARGE SCALE GENOMIC DNA]</scope>
    <source>
        <strain evidence="1 3">2789STDY5834898</strain>
        <strain evidence="2 4">2789STDY5834942</strain>
    </source>
</reference>
<evidence type="ECO:0000313" key="4">
    <source>
        <dbReference type="Proteomes" id="UP000095788"/>
    </source>
</evidence>